<organism evidence="6 7">
    <name type="scientific">Sporosarcina ureilytica</name>
    <dbReference type="NCBI Taxonomy" id="298596"/>
    <lineage>
        <taxon>Bacteria</taxon>
        <taxon>Bacillati</taxon>
        <taxon>Bacillota</taxon>
        <taxon>Bacilli</taxon>
        <taxon>Bacillales</taxon>
        <taxon>Caryophanaceae</taxon>
        <taxon>Sporosarcina</taxon>
    </lineage>
</organism>
<dbReference type="InterPro" id="IPR039551">
    <property type="entry name" value="Cho/carn_acyl_trans"/>
</dbReference>
<dbReference type="KEGG" id="surl:BI350_11950"/>
<reference evidence="6 7" key="1">
    <citation type="submission" date="2016-09" db="EMBL/GenBank/DDBJ databases">
        <title>Complete genome sequence of the Lysinibacillus sphaericus LMG 22257, a specie of Bacillus with ureolytic activity that can effectively biodeposit calcium carbonate.</title>
        <authorList>
            <person name="Yan W."/>
        </authorList>
    </citation>
    <scope>NUCLEOTIDE SEQUENCE [LARGE SCALE GENOMIC DNA]</scope>
    <source>
        <strain evidence="6 7">LMG 22257</strain>
    </source>
</reference>
<proteinExistence type="inferred from homology"/>
<dbReference type="InterPro" id="IPR042231">
    <property type="entry name" value="Cho/carn_acyl_trans_2"/>
</dbReference>
<feature type="active site" description="Proton acceptor" evidence="4">
    <location>
        <position position="322"/>
    </location>
</feature>
<dbReference type="Proteomes" id="UP000185746">
    <property type="component" value="Chromosome"/>
</dbReference>
<dbReference type="Gene3D" id="3.30.559.10">
    <property type="entry name" value="Chloramphenicol acetyltransferase-like domain"/>
    <property type="match status" value="1"/>
</dbReference>
<dbReference type="AlphaFoldDB" id="A0A1D8JHI6"/>
<dbReference type="InterPro" id="IPR000542">
    <property type="entry name" value="Carn_acyl_trans"/>
</dbReference>
<dbReference type="EMBL" id="CP017560">
    <property type="protein sequence ID" value="AOV08175.1"/>
    <property type="molecule type" value="Genomic_DNA"/>
</dbReference>
<accession>A0A1D8JHI6</accession>
<dbReference type="InterPro" id="IPR023213">
    <property type="entry name" value="CAT-like_dom_sf"/>
</dbReference>
<evidence type="ECO:0000256" key="1">
    <source>
        <dbReference type="ARBA" id="ARBA00005232"/>
    </source>
</evidence>
<protein>
    <recommendedName>
        <fullName evidence="5">Choline/carnitine acyltransferase domain-containing protein</fullName>
    </recommendedName>
</protein>
<comment type="similarity">
    <text evidence="1">Belongs to the carnitine/choline acetyltransferase family.</text>
</comment>
<evidence type="ECO:0000259" key="5">
    <source>
        <dbReference type="Pfam" id="PF00755"/>
    </source>
</evidence>
<name>A0A1D8JHI6_9BACL</name>
<sequence length="604" mass="69036">MMPCHILFLFNLKGVIIIKKIFDHQHKLQSFPVPPLTSTHPKLLEWIEPLVDKQQFITTTKAVNHFFDEHGDAVKLQKKLIKLKENTEGSWLTPFWDDSYLKYRGSLPTGMHFNILVNRPKLKIAPTIAELAGKASFLVAEYYHKIIDGEVEPVMLKGVPLDMGQYRKFFRSVRIPQNNRDTFTVADFDKRNNFVILIYKNNMYQVAVTNENGDIYQSKRIAEAIDIIFQTEQQEGLNVGLFTTAERDEAAQIYHDLKVSKINADNLQLIADSLIVISIDEDSNNSDEAIENLMLNSRNKYFDKTIQLVITKKGRIGYSIEHTAVDGTTIFAVISYVNEGFAKRNEETLYTSEQPTTRKLSWDISAEIEASIFKLAEMSQKRKSEFHVKSTTFDEFGSDEIKSMNLSPDAFFHMALQIAQYRTFGTLKSVYEPVSIRHYKEGRTECARATSMEKWALVQAVEENQPKEEVNVLMEAASAAHSHRIHQCRTGFGVERHMFGLEQVYIQYGESLGIKKLPAIFKDEGYQTLREDFISTSGMAYDNVRSRIFGPVVKGGFGIAYILLDSSISINISCRTAEKEQATELKNHMLDALKELRNLRVSKD</sequence>
<keyword evidence="7" id="KW-1185">Reference proteome</keyword>
<keyword evidence="3" id="KW-0012">Acyltransferase</keyword>
<evidence type="ECO:0000256" key="4">
    <source>
        <dbReference type="PIRSR" id="PIRSR600542-1"/>
    </source>
</evidence>
<dbReference type="PANTHER" id="PTHR22589">
    <property type="entry name" value="CARNITINE O-ACYLTRANSFERASE"/>
    <property type="match status" value="1"/>
</dbReference>
<gene>
    <name evidence="6" type="ORF">BI350_11950</name>
</gene>
<dbReference type="GO" id="GO:0016746">
    <property type="term" value="F:acyltransferase activity"/>
    <property type="evidence" value="ECO:0007669"/>
    <property type="project" value="UniProtKB-KW"/>
</dbReference>
<evidence type="ECO:0000256" key="2">
    <source>
        <dbReference type="ARBA" id="ARBA00022679"/>
    </source>
</evidence>
<dbReference type="Gene3D" id="3.30.559.70">
    <property type="entry name" value="Choline/Carnitine o-acyltransferase, domain 2"/>
    <property type="match status" value="1"/>
</dbReference>
<dbReference type="Pfam" id="PF00755">
    <property type="entry name" value="Carn_acyltransf"/>
    <property type="match status" value="1"/>
</dbReference>
<keyword evidence="2" id="KW-0808">Transferase</keyword>
<evidence type="ECO:0000313" key="6">
    <source>
        <dbReference type="EMBL" id="AOV08175.1"/>
    </source>
</evidence>
<feature type="domain" description="Choline/carnitine acyltransferase" evidence="5">
    <location>
        <begin position="32"/>
        <end position="589"/>
    </location>
</feature>
<evidence type="ECO:0000256" key="3">
    <source>
        <dbReference type="ARBA" id="ARBA00023315"/>
    </source>
</evidence>
<evidence type="ECO:0000313" key="7">
    <source>
        <dbReference type="Proteomes" id="UP000185746"/>
    </source>
</evidence>
<dbReference type="SUPFAM" id="SSF52777">
    <property type="entry name" value="CoA-dependent acyltransferases"/>
    <property type="match status" value="2"/>
</dbReference>